<reference evidence="1" key="1">
    <citation type="submission" date="2023-03" db="EMBL/GenBank/DDBJ databases">
        <title>Massive genome expansion in bonnet fungi (Mycena s.s.) driven by repeated elements and novel gene families across ecological guilds.</title>
        <authorList>
            <consortium name="Lawrence Berkeley National Laboratory"/>
            <person name="Harder C.B."/>
            <person name="Miyauchi S."/>
            <person name="Viragh M."/>
            <person name="Kuo A."/>
            <person name="Thoen E."/>
            <person name="Andreopoulos B."/>
            <person name="Lu D."/>
            <person name="Skrede I."/>
            <person name="Drula E."/>
            <person name="Henrissat B."/>
            <person name="Morin E."/>
            <person name="Kohler A."/>
            <person name="Barry K."/>
            <person name="LaButti K."/>
            <person name="Morin E."/>
            <person name="Salamov A."/>
            <person name="Lipzen A."/>
            <person name="Mereny Z."/>
            <person name="Hegedus B."/>
            <person name="Baldrian P."/>
            <person name="Stursova M."/>
            <person name="Weitz H."/>
            <person name="Taylor A."/>
            <person name="Grigoriev I.V."/>
            <person name="Nagy L.G."/>
            <person name="Martin F."/>
            <person name="Kauserud H."/>
        </authorList>
    </citation>
    <scope>NUCLEOTIDE SEQUENCE</scope>
    <source>
        <strain evidence="1">CBHHK002</strain>
    </source>
</reference>
<protein>
    <submittedName>
        <fullName evidence="1">Uncharacterized protein</fullName>
    </submittedName>
</protein>
<keyword evidence="2" id="KW-1185">Reference proteome</keyword>
<name>A0AAD6ZHV7_9AGAR</name>
<evidence type="ECO:0000313" key="2">
    <source>
        <dbReference type="Proteomes" id="UP001218218"/>
    </source>
</evidence>
<organism evidence="1 2">
    <name type="scientific">Mycena albidolilacea</name>
    <dbReference type="NCBI Taxonomy" id="1033008"/>
    <lineage>
        <taxon>Eukaryota</taxon>
        <taxon>Fungi</taxon>
        <taxon>Dikarya</taxon>
        <taxon>Basidiomycota</taxon>
        <taxon>Agaricomycotina</taxon>
        <taxon>Agaricomycetes</taxon>
        <taxon>Agaricomycetidae</taxon>
        <taxon>Agaricales</taxon>
        <taxon>Marasmiineae</taxon>
        <taxon>Mycenaceae</taxon>
        <taxon>Mycena</taxon>
    </lineage>
</organism>
<comment type="caution">
    <text evidence="1">The sequence shown here is derived from an EMBL/GenBank/DDBJ whole genome shotgun (WGS) entry which is preliminary data.</text>
</comment>
<dbReference type="Proteomes" id="UP001218218">
    <property type="component" value="Unassembled WGS sequence"/>
</dbReference>
<evidence type="ECO:0000313" key="1">
    <source>
        <dbReference type="EMBL" id="KAJ7323555.1"/>
    </source>
</evidence>
<dbReference type="AlphaFoldDB" id="A0AAD6ZHV7"/>
<dbReference type="EMBL" id="JARIHO010000046">
    <property type="protein sequence ID" value="KAJ7323555.1"/>
    <property type="molecule type" value="Genomic_DNA"/>
</dbReference>
<accession>A0AAD6ZHV7</accession>
<sequence>MDGAWFSLFLESIPIPLFHPATRLKQLYITQRCLPENLIAHLQSSRASNITSFQAEFHEIDNTAFNKLIELLPRLTEALLRIVVPGNDELVNGSVDGRIRIGFNFKTSTFLSMLAGIPSLPPALERLGISWECHHHFDHLFGAYEIPDFPYIRDALLAKCLGMTWFWPNGFCFLFEWQFPMPDGSAKEVATTTSTILRSHGTPQ</sequence>
<proteinExistence type="predicted"/>
<gene>
    <name evidence="1" type="ORF">DFH08DRAFT_969105</name>
</gene>